<name>A0A0E9Q1T1_ANGAN</name>
<proteinExistence type="predicted"/>
<dbReference type="AlphaFoldDB" id="A0A0E9Q1T1"/>
<accession>A0A0E9Q1T1</accession>
<evidence type="ECO:0000313" key="1">
    <source>
        <dbReference type="EMBL" id="JAH10472.1"/>
    </source>
</evidence>
<dbReference type="EMBL" id="GBXM01098105">
    <property type="protein sequence ID" value="JAH10472.1"/>
    <property type="molecule type" value="Transcribed_RNA"/>
</dbReference>
<reference evidence="1" key="1">
    <citation type="submission" date="2014-11" db="EMBL/GenBank/DDBJ databases">
        <authorList>
            <person name="Amaro Gonzalez C."/>
        </authorList>
    </citation>
    <scope>NUCLEOTIDE SEQUENCE</scope>
</reference>
<protein>
    <submittedName>
        <fullName evidence="1">Uncharacterized protein</fullName>
    </submittedName>
</protein>
<organism evidence="1">
    <name type="scientific">Anguilla anguilla</name>
    <name type="common">European freshwater eel</name>
    <name type="synonym">Muraena anguilla</name>
    <dbReference type="NCBI Taxonomy" id="7936"/>
    <lineage>
        <taxon>Eukaryota</taxon>
        <taxon>Metazoa</taxon>
        <taxon>Chordata</taxon>
        <taxon>Craniata</taxon>
        <taxon>Vertebrata</taxon>
        <taxon>Euteleostomi</taxon>
        <taxon>Actinopterygii</taxon>
        <taxon>Neopterygii</taxon>
        <taxon>Teleostei</taxon>
        <taxon>Anguilliformes</taxon>
        <taxon>Anguillidae</taxon>
        <taxon>Anguilla</taxon>
    </lineage>
</organism>
<reference evidence="1" key="2">
    <citation type="journal article" date="2015" name="Fish Shellfish Immunol.">
        <title>Early steps in the European eel (Anguilla anguilla)-Vibrio vulnificus interaction in the gills: Role of the RtxA13 toxin.</title>
        <authorList>
            <person name="Callol A."/>
            <person name="Pajuelo D."/>
            <person name="Ebbesson L."/>
            <person name="Teles M."/>
            <person name="MacKenzie S."/>
            <person name="Amaro C."/>
        </authorList>
    </citation>
    <scope>NUCLEOTIDE SEQUENCE</scope>
</reference>
<sequence length="43" mass="4969">MNFYFVPRFCVLSHRVFVKFSQSGVKSAMMSHFQHSTAPSSEQ</sequence>